<protein>
    <submittedName>
        <fullName evidence="5">C6 zinc finger domain containing protein</fullName>
    </submittedName>
</protein>
<feature type="domain" description="Zn(2)-C6 fungal-type" evidence="4">
    <location>
        <begin position="34"/>
        <end position="62"/>
    </location>
</feature>
<keyword evidence="2" id="KW-0539">Nucleus</keyword>
<keyword evidence="1" id="KW-0479">Metal-binding</keyword>
<dbReference type="Pfam" id="PF04082">
    <property type="entry name" value="Fungal_trans"/>
    <property type="match status" value="1"/>
</dbReference>
<proteinExistence type="predicted"/>
<accession>F0X6Q6</accession>
<dbReference type="InterPro" id="IPR001138">
    <property type="entry name" value="Zn2Cys6_DnaBD"/>
</dbReference>
<dbReference type="CDD" id="cd00067">
    <property type="entry name" value="GAL4"/>
    <property type="match status" value="1"/>
</dbReference>
<feature type="compositionally biased region" description="Polar residues" evidence="3">
    <location>
        <begin position="166"/>
        <end position="177"/>
    </location>
</feature>
<dbReference type="EMBL" id="GL629729">
    <property type="protein sequence ID" value="EFX06493.1"/>
    <property type="molecule type" value="Genomic_DNA"/>
</dbReference>
<dbReference type="CDD" id="cd12148">
    <property type="entry name" value="fungal_TF_MHR"/>
    <property type="match status" value="1"/>
</dbReference>
<feature type="compositionally biased region" description="Polar residues" evidence="3">
    <location>
        <begin position="208"/>
        <end position="222"/>
    </location>
</feature>
<dbReference type="SMART" id="SM00066">
    <property type="entry name" value="GAL4"/>
    <property type="match status" value="1"/>
</dbReference>
<dbReference type="SMART" id="SM00906">
    <property type="entry name" value="Fungal_trans"/>
    <property type="match status" value="1"/>
</dbReference>
<dbReference type="InterPro" id="IPR007219">
    <property type="entry name" value="XnlR_reg_dom"/>
</dbReference>
<dbReference type="GO" id="GO:0000981">
    <property type="term" value="F:DNA-binding transcription factor activity, RNA polymerase II-specific"/>
    <property type="evidence" value="ECO:0007669"/>
    <property type="project" value="InterPro"/>
</dbReference>
<dbReference type="Gene3D" id="4.10.240.10">
    <property type="entry name" value="Zn(2)-C6 fungal-type DNA-binding domain"/>
    <property type="match status" value="1"/>
</dbReference>
<dbReference type="GO" id="GO:0006351">
    <property type="term" value="P:DNA-templated transcription"/>
    <property type="evidence" value="ECO:0007669"/>
    <property type="project" value="InterPro"/>
</dbReference>
<dbReference type="GeneID" id="25980289"/>
<dbReference type="RefSeq" id="XP_014175975.1">
    <property type="nucleotide sequence ID" value="XM_014320500.1"/>
</dbReference>
<evidence type="ECO:0000256" key="3">
    <source>
        <dbReference type="SAM" id="MobiDB-lite"/>
    </source>
</evidence>
<evidence type="ECO:0000313" key="5">
    <source>
        <dbReference type="EMBL" id="EFX06493.1"/>
    </source>
</evidence>
<dbReference type="Proteomes" id="UP000007796">
    <property type="component" value="Unassembled WGS sequence"/>
</dbReference>
<dbReference type="PANTHER" id="PTHR47783:SF1">
    <property type="entry name" value="ZN(II)2CYS6 TRANSCRIPTION FACTOR (EUROFUNG)"/>
    <property type="match status" value="1"/>
</dbReference>
<gene>
    <name evidence="5" type="ORF">CMQ_6814</name>
</gene>
<dbReference type="PROSITE" id="PS50048">
    <property type="entry name" value="ZN2_CY6_FUNGAL_2"/>
    <property type="match status" value="1"/>
</dbReference>
<dbReference type="InParanoid" id="F0X6Q6"/>
<feature type="compositionally biased region" description="Basic and acidic residues" evidence="3">
    <location>
        <begin position="470"/>
        <end position="490"/>
    </location>
</feature>
<dbReference type="GO" id="GO:0008270">
    <property type="term" value="F:zinc ion binding"/>
    <property type="evidence" value="ECO:0007669"/>
    <property type="project" value="InterPro"/>
</dbReference>
<dbReference type="STRING" id="655863.F0X6Q6"/>
<feature type="region of interest" description="Disordered" evidence="3">
    <location>
        <begin position="727"/>
        <end position="749"/>
    </location>
</feature>
<feature type="region of interest" description="Disordered" evidence="3">
    <location>
        <begin position="142"/>
        <end position="231"/>
    </location>
</feature>
<dbReference type="PANTHER" id="PTHR47783">
    <property type="entry name" value="ZN(II)2CYS6 TRANSCRIPTION FACTOR (EUROFUNG)-RELATED"/>
    <property type="match status" value="1"/>
</dbReference>
<feature type="region of interest" description="Disordered" evidence="3">
    <location>
        <begin position="71"/>
        <end position="123"/>
    </location>
</feature>
<evidence type="ECO:0000259" key="4">
    <source>
        <dbReference type="PROSITE" id="PS50048"/>
    </source>
</evidence>
<organism evidence="6">
    <name type="scientific">Grosmannia clavigera (strain kw1407 / UAMH 11150)</name>
    <name type="common">Blue stain fungus</name>
    <name type="synonym">Graphiocladiella clavigera</name>
    <dbReference type="NCBI Taxonomy" id="655863"/>
    <lineage>
        <taxon>Eukaryota</taxon>
        <taxon>Fungi</taxon>
        <taxon>Dikarya</taxon>
        <taxon>Ascomycota</taxon>
        <taxon>Pezizomycotina</taxon>
        <taxon>Sordariomycetes</taxon>
        <taxon>Sordariomycetidae</taxon>
        <taxon>Ophiostomatales</taxon>
        <taxon>Ophiostomataceae</taxon>
        <taxon>Leptographium</taxon>
    </lineage>
</organism>
<feature type="region of interest" description="Disordered" evidence="3">
    <location>
        <begin position="1"/>
        <end position="31"/>
    </location>
</feature>
<evidence type="ECO:0000256" key="2">
    <source>
        <dbReference type="ARBA" id="ARBA00023242"/>
    </source>
</evidence>
<dbReference type="InterPro" id="IPR036864">
    <property type="entry name" value="Zn2-C6_fun-type_DNA-bd_sf"/>
</dbReference>
<dbReference type="SUPFAM" id="SSF57701">
    <property type="entry name" value="Zn2/Cys6 DNA-binding domain"/>
    <property type="match status" value="1"/>
</dbReference>
<dbReference type="OrthoDB" id="2354469at2759"/>
<feature type="compositionally biased region" description="Basic residues" evidence="3">
    <location>
        <begin position="891"/>
        <end position="901"/>
    </location>
</feature>
<dbReference type="PROSITE" id="PS00463">
    <property type="entry name" value="ZN2_CY6_FUNGAL_1"/>
    <property type="match status" value="1"/>
</dbReference>
<feature type="compositionally biased region" description="Polar residues" evidence="3">
    <location>
        <begin position="1086"/>
        <end position="1103"/>
    </location>
</feature>
<feature type="region of interest" description="Disordered" evidence="3">
    <location>
        <begin position="957"/>
        <end position="984"/>
    </location>
</feature>
<sequence length="1184" mass="131867">MTSLTQPPLPAPKQIRFVNNQGQPPSKRRRINAACLTCRKRKTRCAGERPACSTCEKNGHKCLGYPDLVEKKDSASSEDGASSHVHPTSGPRTAFQERSTEGTVKQEEPEFAEDEARSNRRVDIDTNRDFVDRDDGEGDLAHRLRDATIGTTEPSYLQRDPVLSLATPTSRPGTGSSAADRRPATQTHKWHQQNERRRRSNYRRSVSLNDDSSEPSNHSPAQQHKHHTESHRVPYFRYFGPTAIVPGYKQMVVDVSIRDRRQSRGGSFSVSSSNSPLIGGVRNNFPSRPDMVFDSVDELPVYDPHDSEPVHPLIMTLLKTFFVHLGCNFPFLKERRILRAVSEKRLQPILVDAMCALAARVSDPLLTITNDDGEIMSCSEYGNAFSQRAKAAAVDTFPCPTIGAVQAFILMAYEGFGADQDSTLWMYLGIAIRMAVDLGLQKIVGIQYQTGTDPLYTRDSAFEHGSGNEGHGDTDEGGGRHLATEDHTDGQENGSFRLEELRAIEQERADTFWTLFFADRVTSSGTGRPVTFRDDDLELAFPEPTLDPASNWPAPFPTLVQIIHIYGRVSDVLNNIRNAEDLTQDKMRKLAEMEADLTQLYQKQDPRLNFNAANFQQYVRDGQGTNFILLHFWFHALIIILHQPTLLAPFGGFPRDHQLLANSHVLSMSSAKTIADILAFAELIDPKSFIGNPFTSQPMYIAACAFLMESAANVTFPASREYVSPSADDLLPETEQRDRSSGRDPGAAKFTTSSKHALLASNANQNYQRCYKSLQQMQTYWGGVRYILTALDQKAKGIWDCETYTSEEYESIKTPPRHSALRELATLENSNSPSVPPIAWSLTGTSNSSSPSLTLLFQSHANINGLPHSPRDHRQELQKMQNDLENERQGHSRHQSHHRHPQQQLPQPPQQQPPHQSLHSVPVTSSPGNMRYDPIRQSLPEIPAIFTPAYSQATESAVRYSAHPSPRHKHPRARSSLPSLSDMPTTAQYKFSQGRSCDFLAEKYGQQSDAHIYDSNAHHRQQENHGRQHSREDSHLQGTYNSMQGREMEQPQLQSYRPEPVTAGPYTSPPSHTVSPFEPPALCGTSPATSSLTDSGQNAGNGAYMNQATDEARLYRQDSIGDCLAGSSFPYITGGGNTNIVTFNSQEIDIGSVSLPDEMPQEWLAYLPGDIANLFDGNVHDLVE</sequence>
<dbReference type="AlphaFoldDB" id="F0X6Q6"/>
<keyword evidence="6" id="KW-1185">Reference proteome</keyword>
<feature type="region of interest" description="Disordered" evidence="3">
    <location>
        <begin position="1046"/>
        <end position="1103"/>
    </location>
</feature>
<name>F0X6Q6_GROCL</name>
<dbReference type="HOGENOM" id="CLU_007073_0_0_1"/>
<evidence type="ECO:0000256" key="1">
    <source>
        <dbReference type="ARBA" id="ARBA00022723"/>
    </source>
</evidence>
<dbReference type="GO" id="GO:0003677">
    <property type="term" value="F:DNA binding"/>
    <property type="evidence" value="ECO:0007669"/>
    <property type="project" value="InterPro"/>
</dbReference>
<feature type="region of interest" description="Disordered" evidence="3">
    <location>
        <begin position="460"/>
        <end position="492"/>
    </location>
</feature>
<evidence type="ECO:0000313" key="6">
    <source>
        <dbReference type="Proteomes" id="UP000007796"/>
    </source>
</evidence>
<dbReference type="Pfam" id="PF00172">
    <property type="entry name" value="Zn_clus"/>
    <property type="match status" value="1"/>
</dbReference>
<feature type="region of interest" description="Disordered" evidence="3">
    <location>
        <begin position="883"/>
        <end position="935"/>
    </location>
</feature>
<feature type="compositionally biased region" description="Basic residues" evidence="3">
    <location>
        <begin position="188"/>
        <end position="202"/>
    </location>
</feature>
<dbReference type="eggNOG" id="ENOG502RYZ7">
    <property type="taxonomic scope" value="Eukaryota"/>
</dbReference>
<feature type="compositionally biased region" description="Basic and acidic residues" evidence="3">
    <location>
        <begin position="98"/>
        <end position="123"/>
    </location>
</feature>
<reference evidence="5 6" key="1">
    <citation type="journal article" date="2011" name="Proc. Natl. Acad. Sci. U.S.A.">
        <title>Genome and transcriptome analyses of the mountain pine beetle-fungal symbiont Grosmannia clavigera, a lodgepole pine pathogen.</title>
        <authorList>
            <person name="DiGuistini S."/>
            <person name="Wang Y."/>
            <person name="Liao N.Y."/>
            <person name="Taylor G."/>
            <person name="Tanguay P."/>
            <person name="Feau N."/>
            <person name="Henrissat B."/>
            <person name="Chan S.K."/>
            <person name="Hesse-Orce U."/>
            <person name="Alamouti S.M."/>
            <person name="Tsui C.K.M."/>
            <person name="Docking R.T."/>
            <person name="Levasseur A."/>
            <person name="Haridas S."/>
            <person name="Robertson G."/>
            <person name="Birol I."/>
            <person name="Holt R.A."/>
            <person name="Marra M.A."/>
            <person name="Hamelin R.C."/>
            <person name="Hirst M."/>
            <person name="Jones S.J.M."/>
            <person name="Bohlmann J."/>
            <person name="Breuil C."/>
        </authorList>
    </citation>
    <scope>NUCLEOTIDE SEQUENCE [LARGE SCALE GENOMIC DNA]</scope>
    <source>
        <strain evidence="6">kw1407 / UAMH 11150</strain>
    </source>
</reference>